<feature type="transmembrane region" description="Helical" evidence="1">
    <location>
        <begin position="61"/>
        <end position="79"/>
    </location>
</feature>
<keyword evidence="1" id="KW-1133">Transmembrane helix</keyword>
<dbReference type="Proteomes" id="UP001225134">
    <property type="component" value="Unassembled WGS sequence"/>
</dbReference>
<keyword evidence="1" id="KW-0812">Transmembrane</keyword>
<feature type="transmembrane region" description="Helical" evidence="1">
    <location>
        <begin position="12"/>
        <end position="29"/>
    </location>
</feature>
<protein>
    <submittedName>
        <fullName evidence="2">Uncharacterized protein</fullName>
    </submittedName>
</protein>
<dbReference type="EMBL" id="JASSPP010000023">
    <property type="protein sequence ID" value="MDK9581249.1"/>
    <property type="molecule type" value="Genomic_DNA"/>
</dbReference>
<gene>
    <name evidence="2" type="ORF">QQA45_07120</name>
</gene>
<keyword evidence="3" id="KW-1185">Reference proteome</keyword>
<comment type="caution">
    <text evidence="2">The sequence shown here is derived from an EMBL/GenBank/DDBJ whole genome shotgun (WGS) entry which is preliminary data.</text>
</comment>
<evidence type="ECO:0000313" key="2">
    <source>
        <dbReference type="EMBL" id="MDK9581249.1"/>
    </source>
</evidence>
<evidence type="ECO:0000313" key="3">
    <source>
        <dbReference type="Proteomes" id="UP001225134"/>
    </source>
</evidence>
<proteinExistence type="predicted"/>
<sequence length="155" mass="16901">MSPFSMLSSPNFVTQSASVILLPSFLAYVSKSVEFAFFANSSSNCFLLIASVSSVPASSPFIFLLTVISFSFNVIFALFSPDDIDVISFKSPLTSTLNVAFLLASSFVNVTVVFVPFAISNVSFFILKSFVVVPFDNFNVELANELLTFFISFVT</sequence>
<feature type="transmembrane region" description="Helical" evidence="1">
    <location>
        <begin position="99"/>
        <end position="119"/>
    </location>
</feature>
<evidence type="ECO:0000256" key="1">
    <source>
        <dbReference type="SAM" id="Phobius"/>
    </source>
</evidence>
<name>A0ABT7HL36_9FUSO</name>
<reference evidence="2 3" key="1">
    <citation type="submission" date="2023-06" db="EMBL/GenBank/DDBJ databases">
        <title>Antibody response to the Sneathia vaginalis cytopathogenic toxin A during pregnancy.</title>
        <authorList>
            <person name="Mccoy Z.T."/>
            <person name="Serrano M.G."/>
            <person name="Spaine K."/>
            <person name="Edwards D.J."/>
            <person name="Buck G.A."/>
            <person name="Jefferson K."/>
        </authorList>
    </citation>
    <scope>NUCLEOTIDE SEQUENCE [LARGE SCALE GENOMIC DNA]</scope>
    <source>
        <strain evidence="2 3">CCUG 42621</strain>
    </source>
</reference>
<accession>A0ABT7HL36</accession>
<keyword evidence="1" id="KW-0472">Membrane</keyword>
<organism evidence="2 3">
    <name type="scientific">Sneathia sanguinegens</name>
    <dbReference type="NCBI Taxonomy" id="40543"/>
    <lineage>
        <taxon>Bacteria</taxon>
        <taxon>Fusobacteriati</taxon>
        <taxon>Fusobacteriota</taxon>
        <taxon>Fusobacteriia</taxon>
        <taxon>Fusobacteriales</taxon>
        <taxon>Leptotrichiaceae</taxon>
        <taxon>Sneathia</taxon>
    </lineage>
</organism>